<dbReference type="PANTHER" id="PTHR46601">
    <property type="entry name" value="ULP_PROTEASE DOMAIN-CONTAINING PROTEIN"/>
    <property type="match status" value="1"/>
</dbReference>
<name>E9HNM5_DAPPU</name>
<evidence type="ECO:0000313" key="2">
    <source>
        <dbReference type="Proteomes" id="UP000000305"/>
    </source>
</evidence>
<dbReference type="AlphaFoldDB" id="E9HNM5"/>
<dbReference type="OMA" id="THHEEEC"/>
<reference evidence="1 2" key="1">
    <citation type="journal article" date="2011" name="Science">
        <title>The ecoresponsive genome of Daphnia pulex.</title>
        <authorList>
            <person name="Colbourne J.K."/>
            <person name="Pfrender M.E."/>
            <person name="Gilbert D."/>
            <person name="Thomas W.K."/>
            <person name="Tucker A."/>
            <person name="Oakley T.H."/>
            <person name="Tokishita S."/>
            <person name="Aerts A."/>
            <person name="Arnold G.J."/>
            <person name="Basu M.K."/>
            <person name="Bauer D.J."/>
            <person name="Caceres C.E."/>
            <person name="Carmel L."/>
            <person name="Casola C."/>
            <person name="Choi J.H."/>
            <person name="Detter J.C."/>
            <person name="Dong Q."/>
            <person name="Dusheyko S."/>
            <person name="Eads B.D."/>
            <person name="Frohlich T."/>
            <person name="Geiler-Samerotte K.A."/>
            <person name="Gerlach D."/>
            <person name="Hatcher P."/>
            <person name="Jogdeo S."/>
            <person name="Krijgsveld J."/>
            <person name="Kriventseva E.V."/>
            <person name="Kultz D."/>
            <person name="Laforsch C."/>
            <person name="Lindquist E."/>
            <person name="Lopez J."/>
            <person name="Manak J.R."/>
            <person name="Muller J."/>
            <person name="Pangilinan J."/>
            <person name="Patwardhan R.P."/>
            <person name="Pitluck S."/>
            <person name="Pritham E.J."/>
            <person name="Rechtsteiner A."/>
            <person name="Rho M."/>
            <person name="Rogozin I.B."/>
            <person name="Sakarya O."/>
            <person name="Salamov A."/>
            <person name="Schaack S."/>
            <person name="Shapiro H."/>
            <person name="Shiga Y."/>
            <person name="Skalitzky C."/>
            <person name="Smith Z."/>
            <person name="Souvorov A."/>
            <person name="Sung W."/>
            <person name="Tang Z."/>
            <person name="Tsuchiya D."/>
            <person name="Tu H."/>
            <person name="Vos H."/>
            <person name="Wang M."/>
            <person name="Wolf Y.I."/>
            <person name="Yamagata H."/>
            <person name="Yamada T."/>
            <person name="Ye Y."/>
            <person name="Shaw J.R."/>
            <person name="Andrews J."/>
            <person name="Crease T.J."/>
            <person name="Tang H."/>
            <person name="Lucas S.M."/>
            <person name="Robertson H.M."/>
            <person name="Bork P."/>
            <person name="Koonin E.V."/>
            <person name="Zdobnov E.M."/>
            <person name="Grigoriev I.V."/>
            <person name="Lynch M."/>
            <person name="Boore J.L."/>
        </authorList>
    </citation>
    <scope>NUCLEOTIDE SEQUENCE [LARGE SCALE GENOMIC DNA]</scope>
</reference>
<dbReference type="EMBL" id="GL732697">
    <property type="protein sequence ID" value="EFX66632.1"/>
    <property type="molecule type" value="Genomic_DNA"/>
</dbReference>
<dbReference type="HOGENOM" id="CLU_020828_0_0_1"/>
<sequence length="811" mass="92004">MPCNLKHYSSIAESIPLCNLTLDEQRVIKLRVKSENISFICRHHLFVFLTYYDRIWKKSLCCDPYSKHGNKSVKGDKTISLEFSDQIFCATNSLMRLIPGEKICPRCNTLLNEVIERGYLTPEKIRPQLSHENNDANEELFESPTTIGNTPSRHLVAVLSEASVITPVSDLSKCNQKRRLQICEKVLNKVRRKMLPETPDPEIFLASDFENLMASIREKIKVCKKRREILQLLTLAPSSWTISQSASFFGVTEYTVIKASAIKNSKGILSLPDPRKKSDKQTIIDFYVSDEYSRQLPGMRNVKSVKLSDGQRIKMQKRLLLCNIADLHIEYKKKMNLTTGSRKPFGFSIFVSLRPSHVVTVGAGGTHSVCVCVYHQNVKLMLSAIDVVNEKNLFMDKIVCSVHNQECMMDRCAACPGTENLKAFLDQLTEEEPDEINYKKWTQTDGSKLESITEDNDDFLESLVILISNLTKHHYIARAQSAFFVKCKEEITQESCVLISDFSENFSFVIQDCVQGYYWMNQQATVLPFLAYLKNEEGELCSTSMCVISDHLTHDSGAVNAYLKPVLNHIKSVYPFIQNVKYFTDGSSAQYKNKKNFANLCAHEQSFGLKAEWHLFASCQGKSACDGIGGTIKRLARLASLQRPLSDQITTPIQLFEWAKDNVDIMMFYVEKQQVELNSVEIERRMADALPIKGTRSFHCYVPLNAYQLKVSALSCDTDFQVFNVLPEPRNSFDLTSCLVKDFIACVPQDDGLWHFAQIISTDPENEEYLVMFLAPDGEAGFLKGYKFKNVDSRVAVSVVLCKVMSLHSTS</sequence>
<dbReference type="PANTHER" id="PTHR46601:SF1">
    <property type="entry name" value="ADF-H DOMAIN-CONTAINING PROTEIN"/>
    <property type="match status" value="1"/>
</dbReference>
<accession>E9HNM5</accession>
<gene>
    <name evidence="1" type="ORF">DAPPUDRAFT_116125</name>
</gene>
<keyword evidence="2" id="KW-1185">Reference proteome</keyword>
<organism evidence="1 2">
    <name type="scientific">Daphnia pulex</name>
    <name type="common">Water flea</name>
    <dbReference type="NCBI Taxonomy" id="6669"/>
    <lineage>
        <taxon>Eukaryota</taxon>
        <taxon>Metazoa</taxon>
        <taxon>Ecdysozoa</taxon>
        <taxon>Arthropoda</taxon>
        <taxon>Crustacea</taxon>
        <taxon>Branchiopoda</taxon>
        <taxon>Diplostraca</taxon>
        <taxon>Cladocera</taxon>
        <taxon>Anomopoda</taxon>
        <taxon>Daphniidae</taxon>
        <taxon>Daphnia</taxon>
    </lineage>
</organism>
<dbReference type="OrthoDB" id="6343597at2759"/>
<dbReference type="KEGG" id="dpx:DAPPUDRAFT_116125"/>
<dbReference type="PhylomeDB" id="E9HNM5"/>
<dbReference type="Proteomes" id="UP000000305">
    <property type="component" value="Unassembled WGS sequence"/>
</dbReference>
<dbReference type="InParanoid" id="E9HNM5"/>
<protein>
    <submittedName>
        <fullName evidence="1">Uncharacterized protein</fullName>
    </submittedName>
</protein>
<dbReference type="eggNOG" id="ENOG502QXFF">
    <property type="taxonomic scope" value="Eukaryota"/>
</dbReference>
<evidence type="ECO:0000313" key="1">
    <source>
        <dbReference type="EMBL" id="EFX66632.1"/>
    </source>
</evidence>
<proteinExistence type="predicted"/>